<feature type="compositionally biased region" description="Basic residues" evidence="1">
    <location>
        <begin position="369"/>
        <end position="378"/>
    </location>
</feature>
<feature type="compositionally biased region" description="Pro residues" evidence="1">
    <location>
        <begin position="462"/>
        <end position="476"/>
    </location>
</feature>
<proteinExistence type="predicted"/>
<feature type="compositionally biased region" description="Basic and acidic residues" evidence="1">
    <location>
        <begin position="72"/>
        <end position="85"/>
    </location>
</feature>
<feature type="compositionally biased region" description="Polar residues" evidence="1">
    <location>
        <begin position="173"/>
        <end position="188"/>
    </location>
</feature>
<organism evidence="2 3">
    <name type="scientific">Filobasidium floriforme</name>
    <dbReference type="NCBI Taxonomy" id="5210"/>
    <lineage>
        <taxon>Eukaryota</taxon>
        <taxon>Fungi</taxon>
        <taxon>Dikarya</taxon>
        <taxon>Basidiomycota</taxon>
        <taxon>Agaricomycotina</taxon>
        <taxon>Tremellomycetes</taxon>
        <taxon>Filobasidiales</taxon>
        <taxon>Filobasidiaceae</taxon>
        <taxon>Filobasidium</taxon>
    </lineage>
</organism>
<sequence>MDQEEEVEASILPPSSPHAVPAKRKRNSKSSTMPTALDGTIPSKPKKKRAKLAKGPDEPPANVTDIASLVDAPHEAESGARKDLESSVVMAGPTTIRIKLPKRPDEASTTTTDMILDELEDDGDMRAGTMEQAGAPRLRESTDDSWGTPPPAPNREDQMTDDAEGGNVPPPQSDRSFPSNSIPGSSNIALPPPPALHGTFAQQRMNMLRNLRFKGDPNTPFVNSGSPPISHSSTPPRTTAPPMAHPHVRAHAAEWQAHQSPESEHARMNARYTPGRSQGDEAEFYLGAGNSRAPSEEPGHPHPRSDSPLPYHAEHDLHRGPGSSFMTNYPDYPIPAGSGTPGEYEGDPYDNPDLQGQYKTAFRPEPPKKKQVKKKRSIRPVPGVDGAEGSVDGSIMGMEHEGTPGGTENGEAGAAPVKKRRRMAKPPGSEDANSIGTWRRGLKKGETRAHAIAKFRENNPGQPLPPGWDFPAPPAEKPAKPAAVRMISFRKEPTPPPREPKGDILSYVSVQQTLAPASGEEELLAENKQDIVVTSEPSRPVATALKIDITKADVTDFEKLGIDVGAPLQDPEAVAIPANVGHPVFRHHVEMQGLPVLKAVDPSKVVKERDIVCPRELKENLTGQPRRFVQKELSVTGIGGYQLKFKTWTGDAGKSTWRAQRDERFAEQQRAAEEAMMNDPSMLGPDGTPLAGVEGTFDENGFFIPATTSAPTKGKRGGGITKTGKQRKPWTKKADKGDANKRILDSLKRQEGSPSVMGTPEIGTAAVNSEVASSPAPMPELDDTIVSQADYSRPPSPMAGLSIAGDDVDAEMEDLL</sequence>
<accession>A0A8K0NSD5</accession>
<feature type="compositionally biased region" description="Polar residues" evidence="1">
    <location>
        <begin position="220"/>
        <end position="237"/>
    </location>
</feature>
<dbReference type="AlphaFoldDB" id="A0A8K0NSD5"/>
<feature type="compositionally biased region" description="Basic and acidic residues" evidence="1">
    <location>
        <begin position="443"/>
        <end position="457"/>
    </location>
</feature>
<feature type="compositionally biased region" description="Basic and acidic residues" evidence="1">
    <location>
        <begin position="732"/>
        <end position="751"/>
    </location>
</feature>
<evidence type="ECO:0000256" key="1">
    <source>
        <dbReference type="SAM" id="MobiDB-lite"/>
    </source>
</evidence>
<evidence type="ECO:0000313" key="3">
    <source>
        <dbReference type="Proteomes" id="UP000812966"/>
    </source>
</evidence>
<gene>
    <name evidence="2" type="ORF">FFLO_01759</name>
</gene>
<dbReference type="Proteomes" id="UP000812966">
    <property type="component" value="Unassembled WGS sequence"/>
</dbReference>
<protein>
    <submittedName>
        <fullName evidence="2">Uncharacterized protein</fullName>
    </submittedName>
</protein>
<evidence type="ECO:0000313" key="2">
    <source>
        <dbReference type="EMBL" id="KAG7562804.1"/>
    </source>
</evidence>
<keyword evidence="3" id="KW-1185">Reference proteome</keyword>
<feature type="region of interest" description="Disordered" evidence="1">
    <location>
        <begin position="705"/>
        <end position="761"/>
    </location>
</feature>
<feature type="compositionally biased region" description="Acidic residues" evidence="1">
    <location>
        <begin position="806"/>
        <end position="816"/>
    </location>
</feature>
<dbReference type="EMBL" id="JABELV010000025">
    <property type="protein sequence ID" value="KAG7562804.1"/>
    <property type="molecule type" value="Genomic_DNA"/>
</dbReference>
<feature type="region of interest" description="Disordered" evidence="1">
    <location>
        <begin position="788"/>
        <end position="816"/>
    </location>
</feature>
<name>A0A8K0NSD5_9TREE</name>
<feature type="region of interest" description="Disordered" evidence="1">
    <location>
        <begin position="1"/>
        <end position="481"/>
    </location>
</feature>
<reference evidence="2" key="1">
    <citation type="submission" date="2020-04" db="EMBL/GenBank/DDBJ databases">
        <title>Analysis of mating type loci in Filobasidium floriforme.</title>
        <authorList>
            <person name="Nowrousian M."/>
        </authorList>
    </citation>
    <scope>NUCLEOTIDE SEQUENCE</scope>
    <source>
        <strain evidence="2">CBS 6242</strain>
    </source>
</reference>
<comment type="caution">
    <text evidence="2">The sequence shown here is derived from an EMBL/GenBank/DDBJ whole genome shotgun (WGS) entry which is preliminary data.</text>
</comment>
<feature type="compositionally biased region" description="Basic and acidic residues" evidence="1">
    <location>
        <begin position="294"/>
        <end position="305"/>
    </location>
</feature>